<dbReference type="Gene3D" id="3.40.710.10">
    <property type="entry name" value="DD-peptidase/beta-lactamase superfamily"/>
    <property type="match status" value="1"/>
</dbReference>
<dbReference type="RefSeq" id="WP_390358696.1">
    <property type="nucleotide sequence ID" value="NZ_JBHTKJ010000001.1"/>
</dbReference>
<keyword evidence="2" id="KW-0378">Hydrolase</keyword>
<dbReference type="InterPro" id="IPR000871">
    <property type="entry name" value="Beta-lactam_class-A"/>
</dbReference>
<dbReference type="EMBL" id="JBHTKJ010000001">
    <property type="protein sequence ID" value="MFD1037007.1"/>
    <property type="molecule type" value="Genomic_DNA"/>
</dbReference>
<organism evidence="2 3">
    <name type="scientific">Virgibacillus byunsanensis</name>
    <dbReference type="NCBI Taxonomy" id="570945"/>
    <lineage>
        <taxon>Bacteria</taxon>
        <taxon>Bacillati</taxon>
        <taxon>Bacillota</taxon>
        <taxon>Bacilli</taxon>
        <taxon>Bacillales</taxon>
        <taxon>Bacillaceae</taxon>
        <taxon>Virgibacillus</taxon>
    </lineage>
</organism>
<feature type="domain" description="Beta-lactamase class A catalytic" evidence="1">
    <location>
        <begin position="31"/>
        <end position="235"/>
    </location>
</feature>
<sequence length="275" mass="31637">MNLTNLKSNILQLLDKRSAYFSIFIHTEEGDIAINANEPRKAASLIKIPILIESFHQIENHRLQPNTLVYIEDDMKVSGAGVIYYLTQSNIYSYQNLLELMITFSDNTAANIMLDKIGMNSINKRAKSLACTHTKMERFFMDQQSQKNGYENYTTAHDMVRFLSIITKSNSVINENSRNEILKILSNQQFNHKLPGYWKNDSKIQIYHKTGELPGVEHDAAIMTYKDRTIIAAILSEDSLNNSDNRNYIAEIGKQLANYIEDDQYETISRGREHD</sequence>
<reference evidence="3" key="1">
    <citation type="journal article" date="2019" name="Int. J. Syst. Evol. Microbiol.">
        <title>The Global Catalogue of Microorganisms (GCM) 10K type strain sequencing project: providing services to taxonomists for standard genome sequencing and annotation.</title>
        <authorList>
            <consortium name="The Broad Institute Genomics Platform"/>
            <consortium name="The Broad Institute Genome Sequencing Center for Infectious Disease"/>
            <person name="Wu L."/>
            <person name="Ma J."/>
        </authorList>
    </citation>
    <scope>NUCLEOTIDE SEQUENCE [LARGE SCALE GENOMIC DNA]</scope>
    <source>
        <strain evidence="3">CCUG 56754</strain>
    </source>
</reference>
<accession>A0ABW3LF83</accession>
<protein>
    <submittedName>
        <fullName evidence="2">Serine hydrolase</fullName>
    </submittedName>
</protein>
<comment type="caution">
    <text evidence="2">The sequence shown here is derived from an EMBL/GenBank/DDBJ whole genome shotgun (WGS) entry which is preliminary data.</text>
</comment>
<dbReference type="GO" id="GO:0016787">
    <property type="term" value="F:hydrolase activity"/>
    <property type="evidence" value="ECO:0007669"/>
    <property type="project" value="UniProtKB-KW"/>
</dbReference>
<evidence type="ECO:0000313" key="2">
    <source>
        <dbReference type="EMBL" id="MFD1037007.1"/>
    </source>
</evidence>
<evidence type="ECO:0000313" key="3">
    <source>
        <dbReference type="Proteomes" id="UP001597040"/>
    </source>
</evidence>
<dbReference type="Proteomes" id="UP001597040">
    <property type="component" value="Unassembled WGS sequence"/>
</dbReference>
<dbReference type="PANTHER" id="PTHR35333:SF3">
    <property type="entry name" value="BETA-LACTAMASE-TYPE TRANSPEPTIDASE FOLD CONTAINING PROTEIN"/>
    <property type="match status" value="1"/>
</dbReference>
<dbReference type="InterPro" id="IPR045155">
    <property type="entry name" value="Beta-lactam_cat"/>
</dbReference>
<name>A0ABW3LF83_9BACI</name>
<dbReference type="SUPFAM" id="SSF56601">
    <property type="entry name" value="beta-lactamase/transpeptidase-like"/>
    <property type="match status" value="1"/>
</dbReference>
<gene>
    <name evidence="2" type="ORF">ACFQ3N_01010</name>
</gene>
<proteinExistence type="predicted"/>
<dbReference type="PANTHER" id="PTHR35333">
    <property type="entry name" value="BETA-LACTAMASE"/>
    <property type="match status" value="1"/>
</dbReference>
<evidence type="ECO:0000259" key="1">
    <source>
        <dbReference type="Pfam" id="PF13354"/>
    </source>
</evidence>
<dbReference type="Pfam" id="PF13354">
    <property type="entry name" value="Beta-lactamase2"/>
    <property type="match status" value="1"/>
</dbReference>
<keyword evidence="3" id="KW-1185">Reference proteome</keyword>
<dbReference type="InterPro" id="IPR012338">
    <property type="entry name" value="Beta-lactam/transpept-like"/>
</dbReference>